<name>A0A803NBE4_CHEQI</name>
<dbReference type="Gene3D" id="2.40.128.590">
    <property type="entry name" value="CpcT/CpeT domain"/>
    <property type="match status" value="1"/>
</dbReference>
<comment type="similarity">
    <text evidence="1">Belongs to the CpcT/CpeT biliprotein lyase family.</text>
</comment>
<accession>A0A803NBE4</accession>
<dbReference type="OMA" id="YMVKPCS"/>
<dbReference type="EnsemblPlants" id="AUR62043378-RA">
    <property type="protein sequence ID" value="AUR62043378-RA:cds"/>
    <property type="gene ID" value="AUR62043378"/>
</dbReference>
<feature type="transmembrane region" description="Helical" evidence="3">
    <location>
        <begin position="16"/>
        <end position="33"/>
    </location>
</feature>
<evidence type="ECO:0000313" key="4">
    <source>
        <dbReference type="EnsemblPlants" id="AUR62043378-RA:cds"/>
    </source>
</evidence>
<dbReference type="CDD" id="cd16338">
    <property type="entry name" value="CpcT"/>
    <property type="match status" value="1"/>
</dbReference>
<dbReference type="GO" id="GO:0016829">
    <property type="term" value="F:lyase activity"/>
    <property type="evidence" value="ECO:0007669"/>
    <property type="project" value="UniProtKB-KW"/>
</dbReference>
<keyword evidence="2" id="KW-0456">Lyase</keyword>
<dbReference type="InterPro" id="IPR038672">
    <property type="entry name" value="CpcT/CpeT_sf"/>
</dbReference>
<proteinExistence type="inferred from homology"/>
<evidence type="ECO:0008006" key="6">
    <source>
        <dbReference type="Google" id="ProtNLM"/>
    </source>
</evidence>
<dbReference type="Proteomes" id="UP000596660">
    <property type="component" value="Unplaced"/>
</dbReference>
<evidence type="ECO:0000256" key="1">
    <source>
        <dbReference type="ARBA" id="ARBA00008206"/>
    </source>
</evidence>
<dbReference type="PANTHER" id="PTHR35137:SF1">
    <property type="entry name" value="CHROMOPHORE LYASE CRL, CHLOROPLASTIC"/>
    <property type="match status" value="1"/>
</dbReference>
<dbReference type="PANTHER" id="PTHR35137">
    <property type="entry name" value="CHROMOPHORE LYASE CRL, CHLOROPLASTIC"/>
    <property type="match status" value="1"/>
</dbReference>
<reference evidence="4" key="1">
    <citation type="journal article" date="2017" name="Nature">
        <title>The genome of Chenopodium quinoa.</title>
        <authorList>
            <person name="Jarvis D.E."/>
            <person name="Ho Y.S."/>
            <person name="Lightfoot D.J."/>
            <person name="Schmoeckel S.M."/>
            <person name="Li B."/>
            <person name="Borm T.J.A."/>
            <person name="Ohyanagi H."/>
            <person name="Mineta K."/>
            <person name="Michell C.T."/>
            <person name="Saber N."/>
            <person name="Kharbatia N.M."/>
            <person name="Rupper R.R."/>
            <person name="Sharp A.R."/>
            <person name="Dally N."/>
            <person name="Boughton B.A."/>
            <person name="Woo Y.H."/>
            <person name="Gao G."/>
            <person name="Schijlen E.G.W.M."/>
            <person name="Guo X."/>
            <person name="Momin A.A."/>
            <person name="Negrao S."/>
            <person name="Al-Babili S."/>
            <person name="Gehring C."/>
            <person name="Roessner U."/>
            <person name="Jung C."/>
            <person name="Murphy K."/>
            <person name="Arold S.T."/>
            <person name="Gojobori T."/>
            <person name="van der Linden C.G."/>
            <person name="van Loo E.N."/>
            <person name="Jellen E.N."/>
            <person name="Maughan P.J."/>
            <person name="Tester M."/>
        </authorList>
    </citation>
    <scope>NUCLEOTIDE SEQUENCE [LARGE SCALE GENOMIC DNA]</scope>
    <source>
        <strain evidence="4">cv. PI 614886</strain>
    </source>
</reference>
<keyword evidence="3" id="KW-1133">Transmembrane helix</keyword>
<protein>
    <recommendedName>
        <fullName evidence="6">Chromophore lyase CRL, chloroplastic</fullName>
    </recommendedName>
</protein>
<keyword evidence="3" id="KW-0812">Transmembrane</keyword>
<evidence type="ECO:0000256" key="3">
    <source>
        <dbReference type="SAM" id="Phobius"/>
    </source>
</evidence>
<organism evidence="4 5">
    <name type="scientific">Chenopodium quinoa</name>
    <name type="common">Quinoa</name>
    <dbReference type="NCBI Taxonomy" id="63459"/>
    <lineage>
        <taxon>Eukaryota</taxon>
        <taxon>Viridiplantae</taxon>
        <taxon>Streptophyta</taxon>
        <taxon>Embryophyta</taxon>
        <taxon>Tracheophyta</taxon>
        <taxon>Spermatophyta</taxon>
        <taxon>Magnoliopsida</taxon>
        <taxon>eudicotyledons</taxon>
        <taxon>Gunneridae</taxon>
        <taxon>Pentapetalae</taxon>
        <taxon>Caryophyllales</taxon>
        <taxon>Chenopodiaceae</taxon>
        <taxon>Chenopodioideae</taxon>
        <taxon>Atripliceae</taxon>
        <taxon>Chenopodium</taxon>
    </lineage>
</organism>
<evidence type="ECO:0000256" key="2">
    <source>
        <dbReference type="ARBA" id="ARBA00023239"/>
    </source>
</evidence>
<sequence>MGEGDTEPTNGGWSKASGWVIKTLIVVGGALFVRRLTKSTTRRDHARFVSHSLSGEKNSREQAARDPDHFFNLRMIACPAADMVDGSKVLYFEQAFWRTPQKPFRQRFYMVKPCPKEMKCDVELSTYAIRDMEEYKNFCDRSKDQRPLPEEVIRDRPSGIEPQNPWWLGKASISDVAEHLTTIHLKRCERGKRCLYEGKTPSEGFPNTWNNASYCKSELSVLKNNEIHMWDRGYDEDGNQVWGVKEGPYEFKPASTSSFKDMYSPANLLSPLSLDKRIEGSFVLQE</sequence>
<reference evidence="4" key="2">
    <citation type="submission" date="2021-03" db="UniProtKB">
        <authorList>
            <consortium name="EnsemblPlants"/>
        </authorList>
    </citation>
    <scope>IDENTIFICATION</scope>
</reference>
<keyword evidence="3" id="KW-0472">Membrane</keyword>
<dbReference type="Pfam" id="PF06206">
    <property type="entry name" value="CpeT"/>
    <property type="match status" value="1"/>
</dbReference>
<dbReference type="Gramene" id="AUR62043378-RA">
    <property type="protein sequence ID" value="AUR62043378-RA:cds"/>
    <property type="gene ID" value="AUR62043378"/>
</dbReference>
<keyword evidence="5" id="KW-1185">Reference proteome</keyword>
<evidence type="ECO:0000313" key="5">
    <source>
        <dbReference type="Proteomes" id="UP000596660"/>
    </source>
</evidence>
<dbReference type="InterPro" id="IPR010404">
    <property type="entry name" value="CpcT/CpeT"/>
</dbReference>
<dbReference type="AlphaFoldDB" id="A0A803NBE4"/>